<name>A0A1X2G9R2_9FUNG</name>
<dbReference type="EMBL" id="MCGT01000029">
    <property type="protein sequence ID" value="ORX48567.1"/>
    <property type="molecule type" value="Genomic_DNA"/>
</dbReference>
<keyword evidence="3" id="KW-1185">Reference proteome</keyword>
<gene>
    <name evidence="2" type="ORF">DM01DRAFT_1117747</name>
</gene>
<evidence type="ECO:0000313" key="2">
    <source>
        <dbReference type="EMBL" id="ORX48567.1"/>
    </source>
</evidence>
<dbReference type="PANTHER" id="PTHR39398:SF1">
    <property type="entry name" value="CSN8_PSMD8_EIF3K DOMAIN-CONTAINING PROTEIN"/>
    <property type="match status" value="1"/>
</dbReference>
<sequence length="235" mass="26962">MSSDTSDNLSESTSHTSHYGDHQPHQSNTNQYGRGSPHQNQRSTHSLNKNNTNYTGHHSTSNTRSSSNRGQHNQYRARPNQPRTPPTASITSHGMQRSKRSWDSPPANTNVRDLPLVSRSDHDATGPSLKEPRLQRELWKTLHEELSNNPAHPKSKLVTDFRKLREGVRASHWCQGDTKFSVKVYETSILVSIRVNDMPEFWKALRILIDDLYPVYAKVIRGMLLSSDWRLFLLW</sequence>
<protein>
    <submittedName>
        <fullName evidence="2">Uncharacterized protein</fullName>
    </submittedName>
</protein>
<feature type="compositionally biased region" description="Polar residues" evidence="1">
    <location>
        <begin position="25"/>
        <end position="55"/>
    </location>
</feature>
<reference evidence="2 3" key="1">
    <citation type="submission" date="2016-07" db="EMBL/GenBank/DDBJ databases">
        <title>Pervasive Adenine N6-methylation of Active Genes in Fungi.</title>
        <authorList>
            <consortium name="DOE Joint Genome Institute"/>
            <person name="Mondo S.J."/>
            <person name="Dannebaum R.O."/>
            <person name="Kuo R.C."/>
            <person name="Labutti K."/>
            <person name="Haridas S."/>
            <person name="Kuo A."/>
            <person name="Salamov A."/>
            <person name="Ahrendt S.R."/>
            <person name="Lipzen A."/>
            <person name="Sullivan W."/>
            <person name="Andreopoulos W.B."/>
            <person name="Clum A."/>
            <person name="Lindquist E."/>
            <person name="Daum C."/>
            <person name="Ramamoorthy G.K."/>
            <person name="Gryganskyi A."/>
            <person name="Culley D."/>
            <person name="Magnuson J.K."/>
            <person name="James T.Y."/>
            <person name="O'Malley M.A."/>
            <person name="Stajich J.E."/>
            <person name="Spatafora J.W."/>
            <person name="Visel A."/>
            <person name="Grigoriev I.V."/>
        </authorList>
    </citation>
    <scope>NUCLEOTIDE SEQUENCE [LARGE SCALE GENOMIC DNA]</scope>
    <source>
        <strain evidence="2 3">NRRL 3301</strain>
    </source>
</reference>
<organism evidence="2 3">
    <name type="scientific">Hesseltinella vesiculosa</name>
    <dbReference type="NCBI Taxonomy" id="101127"/>
    <lineage>
        <taxon>Eukaryota</taxon>
        <taxon>Fungi</taxon>
        <taxon>Fungi incertae sedis</taxon>
        <taxon>Mucoromycota</taxon>
        <taxon>Mucoromycotina</taxon>
        <taxon>Mucoromycetes</taxon>
        <taxon>Mucorales</taxon>
        <taxon>Cunninghamellaceae</taxon>
        <taxon>Hesseltinella</taxon>
    </lineage>
</organism>
<proteinExistence type="predicted"/>
<dbReference type="STRING" id="101127.A0A1X2G9R2"/>
<feature type="compositionally biased region" description="Polar residues" evidence="1">
    <location>
        <begin position="1"/>
        <end position="17"/>
    </location>
</feature>
<dbReference type="Proteomes" id="UP000242146">
    <property type="component" value="Unassembled WGS sequence"/>
</dbReference>
<feature type="compositionally biased region" description="Low complexity" evidence="1">
    <location>
        <begin position="56"/>
        <end position="70"/>
    </location>
</feature>
<dbReference type="PANTHER" id="PTHR39398">
    <property type="entry name" value="YALI0F14311P"/>
    <property type="match status" value="1"/>
</dbReference>
<dbReference type="OrthoDB" id="2100128at2759"/>
<accession>A0A1X2G9R2</accession>
<feature type="region of interest" description="Disordered" evidence="1">
    <location>
        <begin position="1"/>
        <end position="131"/>
    </location>
</feature>
<feature type="compositionally biased region" description="Basic and acidic residues" evidence="1">
    <location>
        <begin position="119"/>
        <end position="131"/>
    </location>
</feature>
<comment type="caution">
    <text evidence="2">The sequence shown here is derived from an EMBL/GenBank/DDBJ whole genome shotgun (WGS) entry which is preliminary data.</text>
</comment>
<evidence type="ECO:0000256" key="1">
    <source>
        <dbReference type="SAM" id="MobiDB-lite"/>
    </source>
</evidence>
<feature type="compositionally biased region" description="Polar residues" evidence="1">
    <location>
        <begin position="86"/>
        <end position="95"/>
    </location>
</feature>
<dbReference type="AlphaFoldDB" id="A0A1X2G9R2"/>
<evidence type="ECO:0000313" key="3">
    <source>
        <dbReference type="Proteomes" id="UP000242146"/>
    </source>
</evidence>